<dbReference type="RefSeq" id="WP_055211493.1">
    <property type="nucleotide sequence ID" value="NZ_CP061202.1"/>
</dbReference>
<dbReference type="Proteomes" id="UP000183812">
    <property type="component" value="Unassembled WGS sequence"/>
</dbReference>
<dbReference type="InterPro" id="IPR009061">
    <property type="entry name" value="DNA-bd_dom_put_sf"/>
</dbReference>
<dbReference type="OrthoDB" id="7578892at2"/>
<evidence type="ECO:0000313" key="1">
    <source>
        <dbReference type="EMBL" id="SDF07890.1"/>
    </source>
</evidence>
<organism evidence="1 2">
    <name type="scientific">Rhodobacter capsulatus</name>
    <name type="common">Rhodopseudomonas capsulata</name>
    <dbReference type="NCBI Taxonomy" id="1061"/>
    <lineage>
        <taxon>Bacteria</taxon>
        <taxon>Pseudomonadati</taxon>
        <taxon>Pseudomonadota</taxon>
        <taxon>Alphaproteobacteria</taxon>
        <taxon>Rhodobacterales</taxon>
        <taxon>Rhodobacter group</taxon>
        <taxon>Rhodobacter</taxon>
    </lineage>
</organism>
<sequence>MGKHEPHFVPRLLPAPEAAHYLGVSESTLRLLEIPRRKLGAKRLYDRFDLDAFASALPIEGESEGETACDHLFGVSS</sequence>
<name>A0A0Q0UJC6_RHOCA</name>
<accession>A0A0Q0UJC6</accession>
<protein>
    <recommendedName>
        <fullName evidence="3">Helix-turn-helix domain-containing protein</fullName>
    </recommendedName>
</protein>
<evidence type="ECO:0008006" key="3">
    <source>
        <dbReference type="Google" id="ProtNLM"/>
    </source>
</evidence>
<gene>
    <name evidence="1" type="ORF">SAMN04244550_01662</name>
</gene>
<dbReference type="SUPFAM" id="SSF46955">
    <property type="entry name" value="Putative DNA-binding domain"/>
    <property type="match status" value="1"/>
</dbReference>
<dbReference type="AlphaFoldDB" id="A0A0Q0UJC6"/>
<reference evidence="1 2" key="1">
    <citation type="submission" date="2016-10" db="EMBL/GenBank/DDBJ databases">
        <authorList>
            <person name="de Groot N.N."/>
        </authorList>
    </citation>
    <scope>NUCLEOTIDE SEQUENCE [LARGE SCALE GENOMIC DNA]</scope>
    <source>
        <strain evidence="2">DSM 938 / 37b4</strain>
    </source>
</reference>
<proteinExistence type="predicted"/>
<dbReference type="EMBL" id="FNAY01000006">
    <property type="protein sequence ID" value="SDF07890.1"/>
    <property type="molecule type" value="Genomic_DNA"/>
</dbReference>
<evidence type="ECO:0000313" key="2">
    <source>
        <dbReference type="Proteomes" id="UP000183812"/>
    </source>
</evidence>